<gene>
    <name evidence="2" type="primary">101889346</name>
    <name evidence="4" type="synonym">LOC101889346</name>
</gene>
<dbReference type="EnsemblMetazoa" id="MDOA003917-RA">
    <property type="protein sequence ID" value="MDOA003917-PA"/>
    <property type="gene ID" value="MDOA003917"/>
</dbReference>
<dbReference type="VEuPathDB" id="VectorBase:MDOA003917"/>
<evidence type="ECO:0000256" key="1">
    <source>
        <dbReference type="SAM" id="SignalP"/>
    </source>
</evidence>
<evidence type="ECO:0000313" key="3">
    <source>
        <dbReference type="Proteomes" id="UP001652621"/>
    </source>
</evidence>
<protein>
    <submittedName>
        <fullName evidence="4">Uncharacterized protein LOC101889346</fullName>
    </submittedName>
</protein>
<reference evidence="2" key="1">
    <citation type="submission" date="2020-05" db="UniProtKB">
        <authorList>
            <consortium name="EnsemblMetazoa"/>
        </authorList>
    </citation>
    <scope>IDENTIFICATION</scope>
    <source>
        <strain evidence="2">Aabys</strain>
    </source>
</reference>
<name>A0A1I8MDZ7_MUSDO</name>
<dbReference type="AlphaFoldDB" id="A0A1I8MDZ7"/>
<accession>A0A1I8MDZ7</accession>
<feature type="signal peptide" evidence="1">
    <location>
        <begin position="1"/>
        <end position="22"/>
    </location>
</feature>
<dbReference type="Proteomes" id="UP001652621">
    <property type="component" value="Unplaced"/>
</dbReference>
<organism evidence="2">
    <name type="scientific">Musca domestica</name>
    <name type="common">House fly</name>
    <dbReference type="NCBI Taxonomy" id="7370"/>
    <lineage>
        <taxon>Eukaryota</taxon>
        <taxon>Metazoa</taxon>
        <taxon>Ecdysozoa</taxon>
        <taxon>Arthropoda</taxon>
        <taxon>Hexapoda</taxon>
        <taxon>Insecta</taxon>
        <taxon>Pterygota</taxon>
        <taxon>Neoptera</taxon>
        <taxon>Endopterygota</taxon>
        <taxon>Diptera</taxon>
        <taxon>Brachycera</taxon>
        <taxon>Muscomorpha</taxon>
        <taxon>Muscoidea</taxon>
        <taxon>Muscidae</taxon>
        <taxon>Musca</taxon>
    </lineage>
</organism>
<reference evidence="4" key="2">
    <citation type="submission" date="2025-04" db="UniProtKB">
        <authorList>
            <consortium name="RefSeq"/>
        </authorList>
    </citation>
    <scope>IDENTIFICATION</scope>
    <source>
        <strain evidence="4">Aabys</strain>
    </source>
</reference>
<keyword evidence="1" id="KW-0732">Signal</keyword>
<dbReference type="VEuPathDB" id="VectorBase:MDOMA2_017794"/>
<dbReference type="RefSeq" id="XP_005179534.1">
    <property type="nucleotide sequence ID" value="XM_005179477.3"/>
</dbReference>
<dbReference type="KEGG" id="mde:101889346"/>
<evidence type="ECO:0000313" key="4">
    <source>
        <dbReference type="RefSeq" id="XP_005179534.1"/>
    </source>
</evidence>
<sequence>MSILICFVVTLLALQQTPFLAAHRFGDVLESEERNQIMSMLDETKEMAGQVEAMLLKVLPEIPTGKTYEELHNNVLEYYDKVHGYKERKYHCRKRARQFLEGFKEFSEIYSNEQADTPEKQEVVRLLEEAGLKEMREKFNEKMARDEFDYILE</sequence>
<evidence type="ECO:0000313" key="2">
    <source>
        <dbReference type="EnsemblMetazoa" id="MDOA003917-PA"/>
    </source>
</evidence>
<proteinExistence type="predicted"/>
<feature type="chain" id="PRO_5044560236" evidence="1">
    <location>
        <begin position="23"/>
        <end position="153"/>
    </location>
</feature>
<dbReference type="GeneID" id="101889346"/>
<keyword evidence="3" id="KW-1185">Reference proteome</keyword>